<dbReference type="PANTHER" id="PTHR11759">
    <property type="entry name" value="40S RIBOSOMAL PROTEIN S14/30S RIBOSOMAL PROTEIN S11"/>
    <property type="match status" value="1"/>
</dbReference>
<keyword evidence="3" id="KW-0687">Ribonucleoprotein</keyword>
<dbReference type="Pfam" id="PF00411">
    <property type="entry name" value="Ribosomal_S11"/>
    <property type="match status" value="1"/>
</dbReference>
<evidence type="ECO:0000256" key="2">
    <source>
        <dbReference type="ARBA" id="ARBA00022980"/>
    </source>
</evidence>
<dbReference type="Proteomes" id="UP000029121">
    <property type="component" value="Unassembled WGS sequence"/>
</dbReference>
<name>R0H9X9_9BRAS</name>
<evidence type="ECO:0000313" key="5">
    <source>
        <dbReference type="Proteomes" id="UP000029121"/>
    </source>
</evidence>
<dbReference type="Gene3D" id="3.30.420.80">
    <property type="entry name" value="Ribosomal protein S11"/>
    <property type="match status" value="1"/>
</dbReference>
<dbReference type="GO" id="GO:0005840">
    <property type="term" value="C:ribosome"/>
    <property type="evidence" value="ECO:0007669"/>
    <property type="project" value="UniProtKB-KW"/>
</dbReference>
<evidence type="ECO:0000256" key="1">
    <source>
        <dbReference type="ARBA" id="ARBA00006194"/>
    </source>
</evidence>
<dbReference type="AlphaFoldDB" id="R0H9X9"/>
<dbReference type="SUPFAM" id="SSF53137">
    <property type="entry name" value="Translational machinery components"/>
    <property type="match status" value="1"/>
</dbReference>
<dbReference type="EMBL" id="KB870810">
    <property type="protein sequence ID" value="EOA21795.1"/>
    <property type="molecule type" value="Genomic_DNA"/>
</dbReference>
<accession>R0H9X9</accession>
<evidence type="ECO:0000256" key="3">
    <source>
        <dbReference type="ARBA" id="ARBA00023274"/>
    </source>
</evidence>
<keyword evidence="5" id="KW-1185">Reference proteome</keyword>
<gene>
    <name evidence="4" type="ORF">CARUB_v10002259mg</name>
</gene>
<proteinExistence type="inferred from homology"/>
<comment type="similarity">
    <text evidence="1">Belongs to the universal ribosomal protein uS11 family.</text>
</comment>
<dbReference type="InterPro" id="IPR036967">
    <property type="entry name" value="Ribosomal_uS11_sf"/>
</dbReference>
<evidence type="ECO:0000313" key="4">
    <source>
        <dbReference type="EMBL" id="EOA21795.1"/>
    </source>
</evidence>
<keyword evidence="2" id="KW-0689">Ribosomal protein</keyword>
<dbReference type="GO" id="GO:1990904">
    <property type="term" value="C:ribonucleoprotein complex"/>
    <property type="evidence" value="ECO:0007669"/>
    <property type="project" value="UniProtKB-KW"/>
</dbReference>
<dbReference type="STRING" id="81985.R0H9X9"/>
<dbReference type="GO" id="GO:0003735">
    <property type="term" value="F:structural constituent of ribosome"/>
    <property type="evidence" value="ECO:0007669"/>
    <property type="project" value="InterPro"/>
</dbReference>
<dbReference type="GO" id="GO:0006412">
    <property type="term" value="P:translation"/>
    <property type="evidence" value="ECO:0007669"/>
    <property type="project" value="InterPro"/>
</dbReference>
<sequence>MSHQLFVRDSIFLELFHISDEIHREMKVKAERDAPASILAALHVAQRCKEHGITAIRFKLRASGGNKTKKTTSPSVKSVIRNLARSGLKIGRIEDVTPIPTDSTCRKSGTKGKASVKISSYIQQILF</sequence>
<dbReference type="InterPro" id="IPR001971">
    <property type="entry name" value="Ribosomal_uS11"/>
</dbReference>
<protein>
    <recommendedName>
        <fullName evidence="6">40S ribosomal protein S14</fullName>
    </recommendedName>
</protein>
<dbReference type="eggNOG" id="KOG0407">
    <property type="taxonomic scope" value="Eukaryota"/>
</dbReference>
<reference evidence="5" key="1">
    <citation type="journal article" date="2013" name="Nat. Genet.">
        <title>The Capsella rubella genome and the genomic consequences of rapid mating system evolution.</title>
        <authorList>
            <person name="Slotte T."/>
            <person name="Hazzouri K.M."/>
            <person name="Agren J.A."/>
            <person name="Koenig D."/>
            <person name="Maumus F."/>
            <person name="Guo Y.L."/>
            <person name="Steige K."/>
            <person name="Platts A.E."/>
            <person name="Escobar J.S."/>
            <person name="Newman L.K."/>
            <person name="Wang W."/>
            <person name="Mandakova T."/>
            <person name="Vello E."/>
            <person name="Smith L.M."/>
            <person name="Henz S.R."/>
            <person name="Steffen J."/>
            <person name="Takuno S."/>
            <person name="Brandvain Y."/>
            <person name="Coop G."/>
            <person name="Andolfatto P."/>
            <person name="Hu T.T."/>
            <person name="Blanchette M."/>
            <person name="Clark R.M."/>
            <person name="Quesneville H."/>
            <person name="Nordborg M."/>
            <person name="Gaut B.S."/>
            <person name="Lysak M.A."/>
            <person name="Jenkins J."/>
            <person name="Grimwood J."/>
            <person name="Chapman J."/>
            <person name="Prochnik S."/>
            <person name="Shu S."/>
            <person name="Rokhsar D."/>
            <person name="Schmutz J."/>
            <person name="Weigel D."/>
            <person name="Wright S.I."/>
        </authorList>
    </citation>
    <scope>NUCLEOTIDE SEQUENCE [LARGE SCALE GENOMIC DNA]</scope>
    <source>
        <strain evidence="5">cv. Monte Gargano</strain>
    </source>
</reference>
<organism evidence="4 5">
    <name type="scientific">Capsella rubella</name>
    <dbReference type="NCBI Taxonomy" id="81985"/>
    <lineage>
        <taxon>Eukaryota</taxon>
        <taxon>Viridiplantae</taxon>
        <taxon>Streptophyta</taxon>
        <taxon>Embryophyta</taxon>
        <taxon>Tracheophyta</taxon>
        <taxon>Spermatophyta</taxon>
        <taxon>Magnoliopsida</taxon>
        <taxon>eudicotyledons</taxon>
        <taxon>Gunneridae</taxon>
        <taxon>Pentapetalae</taxon>
        <taxon>rosids</taxon>
        <taxon>malvids</taxon>
        <taxon>Brassicales</taxon>
        <taxon>Brassicaceae</taxon>
        <taxon>Camelineae</taxon>
        <taxon>Capsella</taxon>
    </lineage>
</organism>
<evidence type="ECO:0008006" key="6">
    <source>
        <dbReference type="Google" id="ProtNLM"/>
    </source>
</evidence>